<reference evidence="2" key="1">
    <citation type="submission" date="2021-10" db="EMBL/GenBank/DDBJ databases">
        <authorList>
            <person name="Piombo E."/>
        </authorList>
    </citation>
    <scope>NUCLEOTIDE SEQUENCE</scope>
</reference>
<dbReference type="InterPro" id="IPR011009">
    <property type="entry name" value="Kinase-like_dom_sf"/>
</dbReference>
<dbReference type="SUPFAM" id="SSF56112">
    <property type="entry name" value="Protein kinase-like (PK-like)"/>
    <property type="match status" value="1"/>
</dbReference>
<evidence type="ECO:0000313" key="3">
    <source>
        <dbReference type="Proteomes" id="UP000775872"/>
    </source>
</evidence>
<dbReference type="PROSITE" id="PS50011">
    <property type="entry name" value="PROTEIN_KINASE_DOM"/>
    <property type="match status" value="1"/>
</dbReference>
<dbReference type="InterPro" id="IPR000719">
    <property type="entry name" value="Prot_kinase_dom"/>
</dbReference>
<organism evidence="2 3">
    <name type="scientific">Clonostachys solani</name>
    <dbReference type="NCBI Taxonomy" id="160281"/>
    <lineage>
        <taxon>Eukaryota</taxon>
        <taxon>Fungi</taxon>
        <taxon>Dikarya</taxon>
        <taxon>Ascomycota</taxon>
        <taxon>Pezizomycotina</taxon>
        <taxon>Sordariomycetes</taxon>
        <taxon>Hypocreomycetidae</taxon>
        <taxon>Hypocreales</taxon>
        <taxon>Bionectriaceae</taxon>
        <taxon>Clonostachys</taxon>
    </lineage>
</organism>
<dbReference type="GO" id="GO:0004672">
    <property type="term" value="F:protein kinase activity"/>
    <property type="evidence" value="ECO:0007669"/>
    <property type="project" value="InterPro"/>
</dbReference>
<comment type="caution">
    <text evidence="2">The sequence shown here is derived from an EMBL/GenBank/DDBJ whole genome shotgun (WGS) entry which is preliminary data.</text>
</comment>
<dbReference type="EMBL" id="CABFOC020000057">
    <property type="protein sequence ID" value="CAH0055525.1"/>
    <property type="molecule type" value="Genomic_DNA"/>
</dbReference>
<evidence type="ECO:0000313" key="2">
    <source>
        <dbReference type="EMBL" id="CAH0055525.1"/>
    </source>
</evidence>
<protein>
    <recommendedName>
        <fullName evidence="1">Protein kinase domain-containing protein</fullName>
    </recommendedName>
</protein>
<dbReference type="GO" id="GO:0005524">
    <property type="term" value="F:ATP binding"/>
    <property type="evidence" value="ECO:0007669"/>
    <property type="project" value="InterPro"/>
</dbReference>
<keyword evidence="3" id="KW-1185">Reference proteome</keyword>
<dbReference type="Proteomes" id="UP000775872">
    <property type="component" value="Unassembled WGS sequence"/>
</dbReference>
<proteinExistence type="predicted"/>
<dbReference type="OrthoDB" id="5147894at2759"/>
<dbReference type="AlphaFoldDB" id="A0A9P0EQ11"/>
<name>A0A9P0EQ11_9HYPO</name>
<gene>
    <name evidence="2" type="ORF">CSOL1703_00017629</name>
</gene>
<sequence length="450" mass="51194">MEASQNISVLREFYSIDRGYLMQNLDFKRDFQNHVRLFSMLFNIAKHLDVESLAKYGFGDSSLLWAEIQSGFEDPAEGEGAWSKSPDQQWKICFSLLGLVKNSSNLEFHGLSAVPFSKTISIQYIGKDMLSDMHITNSPEDSHNYTTRRIEINKSAGIEKSRTNERDFYILETDNCPPRSSRVAAKKCANIASNELEHSRETLADIFAENKPPCEYQGIKYMWERVLGMISSVVAVHGRVKNLRIDYDITPTTILVSPDRGSRKAFFFDFNTTDYGTGYEADKAQTSAAFNNRTYGKAFPRIHSHRSDPSYLGAPECMFDTMSNIEKCSSMDMWSLGCVLLEISTFITYGNSGLHEFQKQRRMEITSLHGNLGSLDDECFHDSHGRLESVQKFGQGIHRNGRRCDDITPRIVDLVLNRLLVPQRSRCTAFELFNKVNEVIESSKDVCISM</sequence>
<feature type="domain" description="Protein kinase" evidence="1">
    <location>
        <begin position="50"/>
        <end position="440"/>
    </location>
</feature>
<evidence type="ECO:0000259" key="1">
    <source>
        <dbReference type="PROSITE" id="PS50011"/>
    </source>
</evidence>
<dbReference type="Gene3D" id="1.10.510.10">
    <property type="entry name" value="Transferase(Phosphotransferase) domain 1"/>
    <property type="match status" value="1"/>
</dbReference>
<accession>A0A9P0EQ11</accession>